<name>A0A1H1RTV5_9ACTN</name>
<evidence type="ECO:0000313" key="7">
    <source>
        <dbReference type="Proteomes" id="UP000199103"/>
    </source>
</evidence>
<dbReference type="InterPro" id="IPR015422">
    <property type="entry name" value="PyrdxlP-dep_Trfase_small"/>
</dbReference>
<keyword evidence="3" id="KW-0663">Pyridoxal phosphate</keyword>
<evidence type="ECO:0000256" key="1">
    <source>
        <dbReference type="ARBA" id="ARBA00022576"/>
    </source>
</evidence>
<dbReference type="InterPro" id="IPR015424">
    <property type="entry name" value="PyrdxlP-dep_Trfase"/>
</dbReference>
<protein>
    <submittedName>
        <fullName evidence="6">Histidinol-phosphate aminotransferase</fullName>
    </submittedName>
</protein>
<evidence type="ECO:0000259" key="5">
    <source>
        <dbReference type="Pfam" id="PF00155"/>
    </source>
</evidence>
<dbReference type="PANTHER" id="PTHR43643">
    <property type="entry name" value="HISTIDINOL-PHOSPHATE AMINOTRANSFERASE 2"/>
    <property type="match status" value="1"/>
</dbReference>
<dbReference type="Proteomes" id="UP000199103">
    <property type="component" value="Chromosome I"/>
</dbReference>
<evidence type="ECO:0000256" key="3">
    <source>
        <dbReference type="ARBA" id="ARBA00022898"/>
    </source>
</evidence>
<feature type="domain" description="Aminotransferase class I/classII large" evidence="5">
    <location>
        <begin position="38"/>
        <end position="351"/>
    </location>
</feature>
<dbReference type="PANTHER" id="PTHR43643:SF3">
    <property type="entry name" value="HISTIDINOL-PHOSPHATE AMINOTRANSFERASE"/>
    <property type="match status" value="1"/>
</dbReference>
<evidence type="ECO:0000256" key="2">
    <source>
        <dbReference type="ARBA" id="ARBA00022679"/>
    </source>
</evidence>
<dbReference type="RefSeq" id="WP_091523088.1">
    <property type="nucleotide sequence ID" value="NZ_LT629772.1"/>
</dbReference>
<dbReference type="Gene3D" id="3.40.640.10">
    <property type="entry name" value="Type I PLP-dependent aspartate aminotransferase-like (Major domain)"/>
    <property type="match status" value="1"/>
</dbReference>
<dbReference type="Gene3D" id="3.90.1150.10">
    <property type="entry name" value="Aspartate Aminotransferase, domain 1"/>
    <property type="match status" value="1"/>
</dbReference>
<evidence type="ECO:0000313" key="6">
    <source>
        <dbReference type="EMBL" id="SDS39158.1"/>
    </source>
</evidence>
<dbReference type="OrthoDB" id="9809616at2"/>
<evidence type="ECO:0000256" key="4">
    <source>
        <dbReference type="SAM" id="MobiDB-lite"/>
    </source>
</evidence>
<organism evidence="6 7">
    <name type="scientific">Microlunatus soli</name>
    <dbReference type="NCBI Taxonomy" id="630515"/>
    <lineage>
        <taxon>Bacteria</taxon>
        <taxon>Bacillati</taxon>
        <taxon>Actinomycetota</taxon>
        <taxon>Actinomycetes</taxon>
        <taxon>Propionibacteriales</taxon>
        <taxon>Propionibacteriaceae</taxon>
        <taxon>Microlunatus</taxon>
    </lineage>
</organism>
<accession>A0A1H1RTV5</accession>
<proteinExistence type="predicted"/>
<sequence>MTAAESATSARPWAAAARRLADVPGYQPGRAAPSEIGKLSSNEAPLGASPRVRSTLQEAARGVHRYPNEADFSERLAAEVGVDPDRLLLTNGSDELCSLLGAAFLEPGDRVISSVPAYGIDLKVTALAAATLFGVPLQSGGHDLAALATASAGARLLWLPSPHNPTGAAIPVDGLRQLLDDVDPACFVILDEAYRGYVARDRRPDIGLLLAEHPNLVVQRTFSKDHALAGLRLGYGIAAAPIIDLLRRVRGPFSVNGPALAAANAALDDHAWHDFSTAMVITERERLSALLTELEIDFVPSQANFVTARIPHATMAEQLSRHGLTVRPGETLGLPGWVRISIGTPQAMTELRRLLRHLFSTPTDLRSSS</sequence>
<keyword evidence="1 6" id="KW-0032">Aminotransferase</keyword>
<gene>
    <name evidence="6" type="ORF">SAMN04489812_1766</name>
</gene>
<dbReference type="InterPro" id="IPR015421">
    <property type="entry name" value="PyrdxlP-dep_Trfase_major"/>
</dbReference>
<dbReference type="InterPro" id="IPR004839">
    <property type="entry name" value="Aminotransferase_I/II_large"/>
</dbReference>
<dbReference type="EMBL" id="LT629772">
    <property type="protein sequence ID" value="SDS39158.1"/>
    <property type="molecule type" value="Genomic_DNA"/>
</dbReference>
<reference evidence="6 7" key="1">
    <citation type="submission" date="2016-10" db="EMBL/GenBank/DDBJ databases">
        <authorList>
            <person name="de Groot N.N."/>
        </authorList>
    </citation>
    <scope>NUCLEOTIDE SEQUENCE [LARGE SCALE GENOMIC DNA]</scope>
    <source>
        <strain evidence="6 7">DSM 21800</strain>
    </source>
</reference>
<dbReference type="GO" id="GO:0030170">
    <property type="term" value="F:pyridoxal phosphate binding"/>
    <property type="evidence" value="ECO:0007669"/>
    <property type="project" value="InterPro"/>
</dbReference>
<feature type="region of interest" description="Disordered" evidence="4">
    <location>
        <begin position="25"/>
        <end position="50"/>
    </location>
</feature>
<keyword evidence="7" id="KW-1185">Reference proteome</keyword>
<dbReference type="STRING" id="630515.SAMN04489812_1766"/>
<dbReference type="AlphaFoldDB" id="A0A1H1RTV5"/>
<dbReference type="GO" id="GO:0008483">
    <property type="term" value="F:transaminase activity"/>
    <property type="evidence" value="ECO:0007669"/>
    <property type="project" value="UniProtKB-KW"/>
</dbReference>
<dbReference type="CDD" id="cd00609">
    <property type="entry name" value="AAT_like"/>
    <property type="match status" value="1"/>
</dbReference>
<keyword evidence="2 6" id="KW-0808">Transferase</keyword>
<dbReference type="InterPro" id="IPR050106">
    <property type="entry name" value="HistidinolP_aminotransfase"/>
</dbReference>
<dbReference type="SUPFAM" id="SSF53383">
    <property type="entry name" value="PLP-dependent transferases"/>
    <property type="match status" value="1"/>
</dbReference>
<dbReference type="Pfam" id="PF00155">
    <property type="entry name" value="Aminotran_1_2"/>
    <property type="match status" value="1"/>
</dbReference>